<protein>
    <recommendedName>
        <fullName evidence="7">NADPH-dependent 1-acyldihydroxyacetone phosphate reductase</fullName>
    </recommendedName>
</protein>
<dbReference type="InterPro" id="IPR036291">
    <property type="entry name" value="NAD(P)-bd_dom_sf"/>
</dbReference>
<evidence type="ECO:0000313" key="5">
    <source>
        <dbReference type="EMBL" id="KAL1861648.1"/>
    </source>
</evidence>
<dbReference type="SUPFAM" id="SSF51735">
    <property type="entry name" value="NAD(P)-binding Rossmann-fold domains"/>
    <property type="match status" value="1"/>
</dbReference>
<evidence type="ECO:0000313" key="6">
    <source>
        <dbReference type="Proteomes" id="UP001583177"/>
    </source>
</evidence>
<comment type="similarity">
    <text evidence="1 4">Belongs to the short-chain dehydrogenases/reductases (SDR) family.</text>
</comment>
<accession>A0ABR3WGY7</accession>
<evidence type="ECO:0000256" key="4">
    <source>
        <dbReference type="RuleBase" id="RU000363"/>
    </source>
</evidence>
<dbReference type="PRINTS" id="PR00080">
    <property type="entry name" value="SDRFAMILY"/>
</dbReference>
<dbReference type="CDD" id="cd05374">
    <property type="entry name" value="17beta-HSD-like_SDR_c"/>
    <property type="match status" value="1"/>
</dbReference>
<dbReference type="PROSITE" id="PS00061">
    <property type="entry name" value="ADH_SHORT"/>
    <property type="match status" value="1"/>
</dbReference>
<dbReference type="Pfam" id="PF00106">
    <property type="entry name" value="adh_short"/>
    <property type="match status" value="1"/>
</dbReference>
<comment type="caution">
    <text evidence="5">The sequence shown here is derived from an EMBL/GenBank/DDBJ whole genome shotgun (WGS) entry which is preliminary data.</text>
</comment>
<sequence length="277" mass="29812">MPLKTVLITGCSEGGLGAALAQAFQEQGYHVFATLRDPAKAGSLAGEHGTNIDILPLDITSKESIDACLETVRKRTGGKLDILVNNAGLGSTMPLLHASIEEAKAIYDINVWGTLSLAQAFSPLLLDSKGVIMNISSIVGAANVAWQGIYNSSKAAVTMISESLRIELEPLGIRVMTIMLGQVSTQMYANTPPFHLLEGSPYEKIAGTITRSSKGDLNLNNEPADVVARNLVRDAISGRRGQIWRGGLAGTVYLTLWLLPTRLFEWIVHLKRGVYDL</sequence>
<evidence type="ECO:0000256" key="3">
    <source>
        <dbReference type="ARBA" id="ARBA00023002"/>
    </source>
</evidence>
<dbReference type="PANTHER" id="PTHR44169:SF6">
    <property type="entry name" value="NADPH-DEPENDENT 1-ACYLDIHYDROXYACETONE PHOSPHATE REDUCTASE"/>
    <property type="match status" value="1"/>
</dbReference>
<dbReference type="InterPro" id="IPR002347">
    <property type="entry name" value="SDR_fam"/>
</dbReference>
<organism evidence="5 6">
    <name type="scientific">Diaporthe australafricana</name>
    <dbReference type="NCBI Taxonomy" id="127596"/>
    <lineage>
        <taxon>Eukaryota</taxon>
        <taxon>Fungi</taxon>
        <taxon>Dikarya</taxon>
        <taxon>Ascomycota</taxon>
        <taxon>Pezizomycotina</taxon>
        <taxon>Sordariomycetes</taxon>
        <taxon>Sordariomycetidae</taxon>
        <taxon>Diaporthales</taxon>
        <taxon>Diaporthaceae</taxon>
        <taxon>Diaporthe</taxon>
    </lineage>
</organism>
<dbReference type="PRINTS" id="PR00081">
    <property type="entry name" value="GDHRDH"/>
</dbReference>
<keyword evidence="6" id="KW-1185">Reference proteome</keyword>
<evidence type="ECO:0008006" key="7">
    <source>
        <dbReference type="Google" id="ProtNLM"/>
    </source>
</evidence>
<evidence type="ECO:0000256" key="2">
    <source>
        <dbReference type="ARBA" id="ARBA00022857"/>
    </source>
</evidence>
<gene>
    <name evidence="5" type="ORF">Daus18300_008764</name>
</gene>
<keyword evidence="2" id="KW-0521">NADP</keyword>
<reference evidence="5 6" key="1">
    <citation type="journal article" date="2024" name="IMA Fungus">
        <title>IMA Genome - F19 : A genome assembly and annotation guide to empower mycologists, including annotated draft genome sequences of Ceratocystis pirilliformis, Diaporthe australafricana, Fusarium ophioides, Paecilomyces lecythidis, and Sporothrix stenoceras.</title>
        <authorList>
            <person name="Aylward J."/>
            <person name="Wilson A.M."/>
            <person name="Visagie C.M."/>
            <person name="Spraker J."/>
            <person name="Barnes I."/>
            <person name="Buitendag C."/>
            <person name="Ceriani C."/>
            <person name="Del Mar Angel L."/>
            <person name="du Plessis D."/>
            <person name="Fuchs T."/>
            <person name="Gasser K."/>
            <person name="Kramer D."/>
            <person name="Li W."/>
            <person name="Munsamy K."/>
            <person name="Piso A."/>
            <person name="Price J.L."/>
            <person name="Sonnekus B."/>
            <person name="Thomas C."/>
            <person name="van der Nest A."/>
            <person name="van Dijk A."/>
            <person name="van Heerden A."/>
            <person name="van Vuuren N."/>
            <person name="Yilmaz N."/>
            <person name="Duong T.A."/>
            <person name="van der Merwe N.A."/>
            <person name="Wingfield M.J."/>
            <person name="Wingfield B.D."/>
        </authorList>
    </citation>
    <scope>NUCLEOTIDE SEQUENCE [LARGE SCALE GENOMIC DNA]</scope>
    <source>
        <strain evidence="5 6">CMW 18300</strain>
    </source>
</reference>
<dbReference type="Gene3D" id="3.40.50.720">
    <property type="entry name" value="NAD(P)-binding Rossmann-like Domain"/>
    <property type="match status" value="1"/>
</dbReference>
<proteinExistence type="inferred from homology"/>
<keyword evidence="3" id="KW-0560">Oxidoreductase</keyword>
<dbReference type="PANTHER" id="PTHR44169">
    <property type="entry name" value="NADPH-DEPENDENT 1-ACYLDIHYDROXYACETONE PHOSPHATE REDUCTASE"/>
    <property type="match status" value="1"/>
</dbReference>
<evidence type="ECO:0000256" key="1">
    <source>
        <dbReference type="ARBA" id="ARBA00006484"/>
    </source>
</evidence>
<dbReference type="EMBL" id="JAWRVE010000084">
    <property type="protein sequence ID" value="KAL1861648.1"/>
    <property type="molecule type" value="Genomic_DNA"/>
</dbReference>
<name>A0ABR3WGY7_9PEZI</name>
<dbReference type="Proteomes" id="UP001583177">
    <property type="component" value="Unassembled WGS sequence"/>
</dbReference>
<dbReference type="InterPro" id="IPR020904">
    <property type="entry name" value="Sc_DH/Rdtase_CS"/>
</dbReference>